<keyword evidence="1 5" id="KW-0547">Nucleotide-binding</keyword>
<dbReference type="InterPro" id="IPR027640">
    <property type="entry name" value="Kinesin-like_fam"/>
</dbReference>
<evidence type="ECO:0000256" key="6">
    <source>
        <dbReference type="RuleBase" id="RU000394"/>
    </source>
</evidence>
<evidence type="ECO:0000256" key="3">
    <source>
        <dbReference type="ARBA" id="ARBA00023054"/>
    </source>
</evidence>
<dbReference type="PROSITE" id="PS50067">
    <property type="entry name" value="KINESIN_MOTOR_2"/>
    <property type="match status" value="1"/>
</dbReference>
<reference evidence="10 11" key="1">
    <citation type="journal article" date="2019" name="Nat. Ecol. Evol.">
        <title>Megaphylogeny resolves global patterns of mushroom evolution.</title>
        <authorList>
            <person name="Varga T."/>
            <person name="Krizsan K."/>
            <person name="Foldi C."/>
            <person name="Dima B."/>
            <person name="Sanchez-Garcia M."/>
            <person name="Sanchez-Ramirez S."/>
            <person name="Szollosi G.J."/>
            <person name="Szarkandi J.G."/>
            <person name="Papp V."/>
            <person name="Albert L."/>
            <person name="Andreopoulos W."/>
            <person name="Angelini C."/>
            <person name="Antonin V."/>
            <person name="Barry K.W."/>
            <person name="Bougher N.L."/>
            <person name="Buchanan P."/>
            <person name="Buyck B."/>
            <person name="Bense V."/>
            <person name="Catcheside P."/>
            <person name="Chovatia M."/>
            <person name="Cooper J."/>
            <person name="Damon W."/>
            <person name="Desjardin D."/>
            <person name="Finy P."/>
            <person name="Geml J."/>
            <person name="Haridas S."/>
            <person name="Hughes K."/>
            <person name="Justo A."/>
            <person name="Karasinski D."/>
            <person name="Kautmanova I."/>
            <person name="Kiss B."/>
            <person name="Kocsube S."/>
            <person name="Kotiranta H."/>
            <person name="LaButti K.M."/>
            <person name="Lechner B.E."/>
            <person name="Liimatainen K."/>
            <person name="Lipzen A."/>
            <person name="Lukacs Z."/>
            <person name="Mihaltcheva S."/>
            <person name="Morgado L.N."/>
            <person name="Niskanen T."/>
            <person name="Noordeloos M.E."/>
            <person name="Ohm R.A."/>
            <person name="Ortiz-Santana B."/>
            <person name="Ovrebo C."/>
            <person name="Racz N."/>
            <person name="Riley R."/>
            <person name="Savchenko A."/>
            <person name="Shiryaev A."/>
            <person name="Soop K."/>
            <person name="Spirin V."/>
            <person name="Szebenyi C."/>
            <person name="Tomsovsky M."/>
            <person name="Tulloss R.E."/>
            <person name="Uehling J."/>
            <person name="Grigoriev I.V."/>
            <person name="Vagvolgyi C."/>
            <person name="Papp T."/>
            <person name="Martin F.M."/>
            <person name="Miettinen O."/>
            <person name="Hibbett D.S."/>
            <person name="Nagy L.G."/>
        </authorList>
    </citation>
    <scope>NUCLEOTIDE SEQUENCE [LARGE SCALE GENOMIC DNA]</scope>
    <source>
        <strain evidence="10 11">CBS 309.79</strain>
    </source>
</reference>
<organism evidence="10 11">
    <name type="scientific">Pterulicium gracile</name>
    <dbReference type="NCBI Taxonomy" id="1884261"/>
    <lineage>
        <taxon>Eukaryota</taxon>
        <taxon>Fungi</taxon>
        <taxon>Dikarya</taxon>
        <taxon>Basidiomycota</taxon>
        <taxon>Agaricomycotina</taxon>
        <taxon>Agaricomycetes</taxon>
        <taxon>Agaricomycetidae</taxon>
        <taxon>Agaricales</taxon>
        <taxon>Pleurotineae</taxon>
        <taxon>Pterulaceae</taxon>
        <taxon>Pterulicium</taxon>
    </lineage>
</organism>
<proteinExistence type="inferred from homology"/>
<dbReference type="InterPro" id="IPR019821">
    <property type="entry name" value="Kinesin_motor_CS"/>
</dbReference>
<sequence length="878" mass="95599">MSSSSSIPKTTTPFTPKRPLSVQSNNNSLLASTHKRYKSTISVESKPRGVATPKPKGELTHLVTPLKNETAFRPKSRLAERPKTPSTPKLDEDNDKWMERDVSKVDVEGALVDASCIDVGDVSAEVDETSLRSISGNAEIQADDKVLVSVRLRPSNAQPAWSTTSSAIKLDASLTRNTGSSSNSTSSFEFDSIFTSQTNKHIYTTVALPHVHSAMSGFNAVVFAYGQTASGKTHTLSGTPEDPGIIPRAMKDVFAFIRRNDEREYLLRCSYLEIYNENIIDLLATPATAASNPVQIQGTGDKITLAPLREEVVTSFKGVKEVLKRGEGNRRTACTDWNDRSSRSHSVFRLVIESRERGGMGSTSGRTTPGLSGRMTPGGSRLQAKGDKSVQTSVLSLIDLAGSEKATSDKDRTREGKYINTSLLTLGTVIGTLSENAAKNKTDHVPYRNSKLTRMLQPSLSGDARISVICTINPDGGAITESTSTLLFARRIKGVAIHAKKKEIVDTDALIERYRKEIEDLKTRLAERETADAPQAAGKRRRLSVQEQIDETKAMRDLNARIQQLTKLILTSQTVSEETGSLSRPSSPVKVDFDMEPYQLQQELLAARYQLESQANQILSLEAALIGQQPGVAESESSSSDLFSPSQSSSSLLAEKDALIAEQAKKIKELESGSAMHELQKQLDEETKKREEKERWSKELERALDKEKKSRAQLEEERRALASFVSMFDSLGLGGLSAPSSPAASPAPAAPPTTSEGNRFPKTKLSLSIQEEDDEAEPSPRAKPPTLVLPTILEPQAVPLPRSPTSPTRSILDTETGPSLLDEEWGYVDHGDISFEAESLSAASKRPFGKKPIVEKFAAGMKRRVLGGGSSKENLPLA</sequence>
<feature type="coiled-coil region" evidence="7">
    <location>
        <begin position="504"/>
        <end position="531"/>
    </location>
</feature>
<dbReference type="AlphaFoldDB" id="A0A5C3R0A5"/>
<feature type="compositionally biased region" description="Low complexity" evidence="8">
    <location>
        <begin position="1"/>
        <end position="19"/>
    </location>
</feature>
<accession>A0A5C3R0A5</accession>
<dbReference type="SUPFAM" id="SSF52540">
    <property type="entry name" value="P-loop containing nucleoside triphosphate hydrolases"/>
    <property type="match status" value="1"/>
</dbReference>
<evidence type="ECO:0000313" key="11">
    <source>
        <dbReference type="Proteomes" id="UP000305067"/>
    </source>
</evidence>
<keyword evidence="6" id="KW-0493">Microtubule</keyword>
<dbReference type="InterPro" id="IPR001752">
    <property type="entry name" value="Kinesin_motor_dom"/>
</dbReference>
<evidence type="ECO:0000256" key="8">
    <source>
        <dbReference type="SAM" id="MobiDB-lite"/>
    </source>
</evidence>
<protein>
    <recommendedName>
        <fullName evidence="6">Kinesin-like protein</fullName>
    </recommendedName>
</protein>
<dbReference type="OrthoDB" id="3176171at2759"/>
<feature type="compositionally biased region" description="Basic and acidic residues" evidence="8">
    <location>
        <begin position="77"/>
        <end position="93"/>
    </location>
</feature>
<feature type="region of interest" description="Disordered" evidence="8">
    <location>
        <begin position="735"/>
        <end position="817"/>
    </location>
</feature>
<dbReference type="GO" id="GO:0016787">
    <property type="term" value="F:hydrolase activity"/>
    <property type="evidence" value="ECO:0007669"/>
    <property type="project" value="UniProtKB-KW"/>
</dbReference>
<dbReference type="PANTHER" id="PTHR47968">
    <property type="entry name" value="CENTROMERE PROTEIN E"/>
    <property type="match status" value="1"/>
</dbReference>
<feature type="region of interest" description="Disordered" evidence="8">
    <location>
        <begin position="671"/>
        <end position="695"/>
    </location>
</feature>
<dbReference type="GO" id="GO:0005874">
    <property type="term" value="C:microtubule"/>
    <property type="evidence" value="ECO:0007669"/>
    <property type="project" value="UniProtKB-KW"/>
</dbReference>
<dbReference type="PRINTS" id="PR00380">
    <property type="entry name" value="KINESINHEAVY"/>
</dbReference>
<dbReference type="PANTHER" id="PTHR47968:SF75">
    <property type="entry name" value="CENTROMERE-ASSOCIATED PROTEIN E"/>
    <property type="match status" value="1"/>
</dbReference>
<evidence type="ECO:0000313" key="10">
    <source>
        <dbReference type="EMBL" id="TFL04114.1"/>
    </source>
</evidence>
<dbReference type="STRING" id="1884261.A0A5C3R0A5"/>
<keyword evidence="11" id="KW-1185">Reference proteome</keyword>
<dbReference type="SMART" id="SM00129">
    <property type="entry name" value="KISc"/>
    <property type="match status" value="1"/>
</dbReference>
<keyword evidence="2 5" id="KW-0067">ATP-binding</keyword>
<feature type="compositionally biased region" description="Low complexity" evidence="8">
    <location>
        <begin position="736"/>
        <end position="755"/>
    </location>
</feature>
<dbReference type="EMBL" id="ML178819">
    <property type="protein sequence ID" value="TFL04114.1"/>
    <property type="molecule type" value="Genomic_DNA"/>
</dbReference>
<evidence type="ECO:0000256" key="1">
    <source>
        <dbReference type="ARBA" id="ARBA00022741"/>
    </source>
</evidence>
<feature type="binding site" evidence="5">
    <location>
        <begin position="226"/>
        <end position="233"/>
    </location>
    <ligand>
        <name>ATP</name>
        <dbReference type="ChEBI" id="CHEBI:30616"/>
    </ligand>
</feature>
<comment type="similarity">
    <text evidence="5 6">Belongs to the TRAFAC class myosin-kinesin ATPase superfamily. Kinesin family.</text>
</comment>
<feature type="compositionally biased region" description="Polar residues" evidence="8">
    <location>
        <begin position="21"/>
        <end position="31"/>
    </location>
</feature>
<dbReference type="GO" id="GO:0003777">
    <property type="term" value="F:microtubule motor activity"/>
    <property type="evidence" value="ECO:0007669"/>
    <property type="project" value="InterPro"/>
</dbReference>
<dbReference type="Pfam" id="PF00225">
    <property type="entry name" value="Kinesin"/>
    <property type="match status" value="1"/>
</dbReference>
<name>A0A5C3R0A5_9AGAR</name>
<evidence type="ECO:0000256" key="5">
    <source>
        <dbReference type="PROSITE-ProRule" id="PRU00283"/>
    </source>
</evidence>
<dbReference type="InterPro" id="IPR027417">
    <property type="entry name" value="P-loop_NTPase"/>
</dbReference>
<dbReference type="PROSITE" id="PS00411">
    <property type="entry name" value="KINESIN_MOTOR_1"/>
    <property type="match status" value="1"/>
</dbReference>
<feature type="region of interest" description="Disordered" evidence="8">
    <location>
        <begin position="357"/>
        <end position="387"/>
    </location>
</feature>
<feature type="domain" description="Kinesin motor" evidence="9">
    <location>
        <begin position="145"/>
        <end position="495"/>
    </location>
</feature>
<evidence type="ECO:0000256" key="4">
    <source>
        <dbReference type="ARBA" id="ARBA00023175"/>
    </source>
</evidence>
<evidence type="ECO:0000256" key="7">
    <source>
        <dbReference type="SAM" id="Coils"/>
    </source>
</evidence>
<gene>
    <name evidence="10" type="ORF">BDV98DRAFT_648844</name>
</gene>
<dbReference type="Gene3D" id="3.40.850.10">
    <property type="entry name" value="Kinesin motor domain"/>
    <property type="match status" value="1"/>
</dbReference>
<dbReference type="InterPro" id="IPR036961">
    <property type="entry name" value="Kinesin_motor_dom_sf"/>
</dbReference>
<dbReference type="GO" id="GO:0005524">
    <property type="term" value="F:ATP binding"/>
    <property type="evidence" value="ECO:0007669"/>
    <property type="project" value="UniProtKB-UniRule"/>
</dbReference>
<evidence type="ECO:0000259" key="9">
    <source>
        <dbReference type="PROSITE" id="PS50067"/>
    </source>
</evidence>
<evidence type="ECO:0000256" key="2">
    <source>
        <dbReference type="ARBA" id="ARBA00022840"/>
    </source>
</evidence>
<dbReference type="GO" id="GO:0008017">
    <property type="term" value="F:microtubule binding"/>
    <property type="evidence" value="ECO:0007669"/>
    <property type="project" value="InterPro"/>
</dbReference>
<dbReference type="GO" id="GO:0007018">
    <property type="term" value="P:microtubule-based movement"/>
    <property type="evidence" value="ECO:0007669"/>
    <property type="project" value="InterPro"/>
</dbReference>
<feature type="compositionally biased region" description="Basic and acidic residues" evidence="8">
    <location>
        <begin position="678"/>
        <end position="695"/>
    </location>
</feature>
<keyword evidence="3 7" id="KW-0175">Coiled coil</keyword>
<dbReference type="Proteomes" id="UP000305067">
    <property type="component" value="Unassembled WGS sequence"/>
</dbReference>
<keyword evidence="10" id="KW-0378">Hydrolase</keyword>
<feature type="region of interest" description="Disordered" evidence="8">
    <location>
        <begin position="1"/>
        <end position="93"/>
    </location>
</feature>
<keyword evidence="4 5" id="KW-0505">Motor protein</keyword>